<feature type="compositionally biased region" description="Basic and acidic residues" evidence="1">
    <location>
        <begin position="161"/>
        <end position="185"/>
    </location>
</feature>
<accession>A0A378PFT4</accession>
<dbReference type="EMBL" id="UGGQ01000006">
    <property type="protein sequence ID" value="STO16765.1"/>
    <property type="molecule type" value="Genomic_DNA"/>
</dbReference>
<dbReference type="SUPFAM" id="SSF46955">
    <property type="entry name" value="Putative DNA-binding domain"/>
    <property type="match status" value="1"/>
</dbReference>
<dbReference type="Pfam" id="PF12728">
    <property type="entry name" value="HTH_17"/>
    <property type="match status" value="1"/>
</dbReference>
<dbReference type="RefSeq" id="WP_114991509.1">
    <property type="nucleotide sequence ID" value="NZ_JABCUP010000042.1"/>
</dbReference>
<dbReference type="NCBIfam" id="TIGR01764">
    <property type="entry name" value="excise"/>
    <property type="match status" value="1"/>
</dbReference>
<evidence type="ECO:0000313" key="6">
    <source>
        <dbReference type="Proteomes" id="UP001209486"/>
    </source>
</evidence>
<reference evidence="3 6" key="2">
    <citation type="submission" date="2019-08" db="EMBL/GenBank/DDBJ databases">
        <title>Comparison of rpoB and gyrB Sequences from Mobiluncus Species and Development of a Multiplex PCR Method for Clinical Detection of Mobiluncus curtisii and Mobiluncus mulieris.</title>
        <authorList>
            <person name="Yang L."/>
            <person name="Shen Y."/>
            <person name="Xu G."/>
            <person name="Shu L.-B."/>
            <person name="Hu J."/>
            <person name="Zhang R."/>
            <person name="Wang Y."/>
            <person name="Zhou H.-W."/>
            <person name="Zhang X."/>
        </authorList>
    </citation>
    <scope>NUCLEOTIDE SEQUENCE [LARGE SCALE GENOMIC DNA]</scope>
    <source>
        <strain evidence="3 6">M26</strain>
    </source>
</reference>
<organism evidence="4 5">
    <name type="scientific">Mobiluncus mulieris</name>
    <dbReference type="NCBI Taxonomy" id="2052"/>
    <lineage>
        <taxon>Bacteria</taxon>
        <taxon>Bacillati</taxon>
        <taxon>Actinomycetota</taxon>
        <taxon>Actinomycetes</taxon>
        <taxon>Actinomycetales</taxon>
        <taxon>Actinomycetaceae</taxon>
        <taxon>Mobiluncus</taxon>
    </lineage>
</organism>
<sequence length="195" mass="22025">MATQYALSRTLHSSESGDTFLPDQEELDSLQQLASVLTQATEEDSYFLVDEKTQAKNRLPRDLYKILLKAIIALSEGRAISVTPLSTRLTTQQAADFLGISRPTLVRLLDEGDIPYSRPRRHRQVLLADLLEYNERQQYRAAKALDEIMADTARMGFYDEEFARPDRAAQPDEPASRARPDKSVDPVRPAQTTQS</sequence>
<dbReference type="GO" id="GO:0003677">
    <property type="term" value="F:DNA binding"/>
    <property type="evidence" value="ECO:0007669"/>
    <property type="project" value="InterPro"/>
</dbReference>
<feature type="domain" description="Helix-turn-helix" evidence="2">
    <location>
        <begin position="89"/>
        <end position="137"/>
    </location>
</feature>
<proteinExistence type="predicted"/>
<dbReference type="Proteomes" id="UP001209486">
    <property type="component" value="Unassembled WGS sequence"/>
</dbReference>
<dbReference type="GeneID" id="61168596"/>
<dbReference type="AlphaFoldDB" id="A0A378PFT4"/>
<reference evidence="4 5" key="1">
    <citation type="submission" date="2018-06" db="EMBL/GenBank/DDBJ databases">
        <authorList>
            <consortium name="Pathogen Informatics"/>
            <person name="Doyle S."/>
        </authorList>
    </citation>
    <scope>NUCLEOTIDE SEQUENCE [LARGE SCALE GENOMIC DNA]</scope>
    <source>
        <strain evidence="4 5">NCTC11819</strain>
    </source>
</reference>
<dbReference type="Proteomes" id="UP000255284">
    <property type="component" value="Unassembled WGS sequence"/>
</dbReference>
<evidence type="ECO:0000313" key="5">
    <source>
        <dbReference type="Proteomes" id="UP000255284"/>
    </source>
</evidence>
<dbReference type="EMBL" id="VSZY01000036">
    <property type="protein sequence ID" value="MCU9969934.1"/>
    <property type="molecule type" value="Genomic_DNA"/>
</dbReference>
<evidence type="ECO:0000313" key="4">
    <source>
        <dbReference type="EMBL" id="STO16765.1"/>
    </source>
</evidence>
<feature type="region of interest" description="Disordered" evidence="1">
    <location>
        <begin position="161"/>
        <end position="195"/>
    </location>
</feature>
<dbReference type="InterPro" id="IPR009061">
    <property type="entry name" value="DNA-bd_dom_put_sf"/>
</dbReference>
<protein>
    <submittedName>
        <fullName evidence="4">DNA binding domain, excisionase family</fullName>
    </submittedName>
    <submittedName>
        <fullName evidence="3">Helix-turn-helix domain-containing protein</fullName>
    </submittedName>
</protein>
<comment type="caution">
    <text evidence="4">The sequence shown here is derived from an EMBL/GenBank/DDBJ whole genome shotgun (WGS) entry which is preliminary data.</text>
</comment>
<evidence type="ECO:0000313" key="3">
    <source>
        <dbReference type="EMBL" id="MCU9969934.1"/>
    </source>
</evidence>
<gene>
    <name evidence="3" type="ORF">FYZ43_11270</name>
    <name evidence="4" type="ORF">NCTC11819_01339</name>
</gene>
<name>A0A378PFT4_9ACTO</name>
<evidence type="ECO:0000259" key="2">
    <source>
        <dbReference type="Pfam" id="PF12728"/>
    </source>
</evidence>
<dbReference type="InterPro" id="IPR010093">
    <property type="entry name" value="SinI_DNA-bd"/>
</dbReference>
<dbReference type="InterPro" id="IPR041657">
    <property type="entry name" value="HTH_17"/>
</dbReference>
<evidence type="ECO:0000256" key="1">
    <source>
        <dbReference type="SAM" id="MobiDB-lite"/>
    </source>
</evidence>